<proteinExistence type="inferred from homology"/>
<keyword evidence="8 12" id="KW-1133">Transmembrane helix</keyword>
<evidence type="ECO:0000256" key="4">
    <source>
        <dbReference type="ARBA" id="ARBA00022670"/>
    </source>
</evidence>
<comment type="subcellular location">
    <subcellularLocation>
        <location evidence="1">Cell membrane</location>
        <topology evidence="1">Single-pass membrane protein</topology>
    </subcellularLocation>
</comment>
<dbReference type="GO" id="GO:0008233">
    <property type="term" value="F:peptidase activity"/>
    <property type="evidence" value="ECO:0007669"/>
    <property type="project" value="UniProtKB-KW"/>
</dbReference>
<evidence type="ECO:0000256" key="5">
    <source>
        <dbReference type="ARBA" id="ARBA00022692"/>
    </source>
</evidence>
<feature type="domain" description="Peptidase S8/S53" evidence="14">
    <location>
        <begin position="97"/>
        <end position="393"/>
    </location>
</feature>
<keyword evidence="5 12" id="KW-0812">Transmembrane</keyword>
<feature type="active site" description="Charge relay system" evidence="10">
    <location>
        <position position="344"/>
    </location>
</feature>
<dbReference type="PANTHER" id="PTHR43806">
    <property type="entry name" value="PEPTIDASE S8"/>
    <property type="match status" value="1"/>
</dbReference>
<accession>A0ABV9Y5F9</accession>
<evidence type="ECO:0000256" key="7">
    <source>
        <dbReference type="ARBA" id="ARBA00022825"/>
    </source>
</evidence>
<comment type="similarity">
    <text evidence="2 10">Belongs to the peptidase S8 family.</text>
</comment>
<evidence type="ECO:0000256" key="10">
    <source>
        <dbReference type="PROSITE-ProRule" id="PRU01240"/>
    </source>
</evidence>
<dbReference type="Gene3D" id="3.40.50.200">
    <property type="entry name" value="Peptidase S8/S53 domain"/>
    <property type="match status" value="1"/>
</dbReference>
<dbReference type="RefSeq" id="WP_344036107.1">
    <property type="nucleotide sequence ID" value="NZ_BAAAKE010000004.1"/>
</dbReference>
<evidence type="ECO:0000256" key="9">
    <source>
        <dbReference type="ARBA" id="ARBA00023136"/>
    </source>
</evidence>
<keyword evidence="16" id="KW-1185">Reference proteome</keyword>
<gene>
    <name evidence="15" type="primary">mycP</name>
    <name evidence="15" type="ORF">ACFPFM_29200</name>
</gene>
<dbReference type="Proteomes" id="UP001595833">
    <property type="component" value="Unassembled WGS sequence"/>
</dbReference>
<keyword evidence="6 10" id="KW-0378">Hydrolase</keyword>
<dbReference type="PROSITE" id="PS00137">
    <property type="entry name" value="SUBTILASE_HIS"/>
    <property type="match status" value="1"/>
</dbReference>
<evidence type="ECO:0000256" key="11">
    <source>
        <dbReference type="SAM" id="MobiDB-lite"/>
    </source>
</evidence>
<sequence>MRTRKLAALLAAAVTLVTAAPGAHAQPATSTPPTRPNSQPPPVDPGLRPPNAPAQEDVNYAKSVECIRSGTNNRRIENRPWGQMQLRLEEAHRFATGRDVKLAIIDTGVNADHPRLRGRVSPGGDYVETGEKGIRDCDGHGTGVAGVAAASRDDATGFVGAAPEAQVIAIRQTSKHYEYKDPAKVDNRPTAGKVGTLAQAIVVAVEQGAQVINISLTACAAPHEPSRQERELQAAIHWAVNDRDVVVVTAAGNIDPANGCEGQNDHEDVNDVRVVASPPWYADDVLSVASINQIGDVSSFSVWGPWVSVAAPGEGIVTLDPAGEGLTDANVDPSGKVTAIQGTSFAAPYVAGVATLVRERFPDLDARQVMDRIKATAQHPGNPDGRDRKVGYGMINPVAALTAELPSERPGAKPVAPEQVMTTLDPLNPPDRTPMIVALSGTGAGVGLLLLTLFIVHTVNRNRARRAAVPVKRSLI</sequence>
<dbReference type="PROSITE" id="PS51892">
    <property type="entry name" value="SUBTILASE"/>
    <property type="match status" value="1"/>
</dbReference>
<dbReference type="InterPro" id="IPR015500">
    <property type="entry name" value="Peptidase_S8_subtilisin-rel"/>
</dbReference>
<feature type="signal peptide" evidence="13">
    <location>
        <begin position="1"/>
        <end position="25"/>
    </location>
</feature>
<dbReference type="PRINTS" id="PR00723">
    <property type="entry name" value="SUBTILISIN"/>
</dbReference>
<dbReference type="InterPro" id="IPR023828">
    <property type="entry name" value="Peptidase_S8_Ser-AS"/>
</dbReference>
<feature type="active site" description="Charge relay system" evidence="10">
    <location>
        <position position="140"/>
    </location>
</feature>
<dbReference type="InterPro" id="IPR022398">
    <property type="entry name" value="Peptidase_S8_His-AS"/>
</dbReference>
<keyword evidence="3" id="KW-1003">Cell membrane</keyword>
<comment type="caution">
    <text evidence="15">The sequence shown here is derived from an EMBL/GenBank/DDBJ whole genome shotgun (WGS) entry which is preliminary data.</text>
</comment>
<dbReference type="EMBL" id="JBHSJB010000028">
    <property type="protein sequence ID" value="MFC5057811.1"/>
    <property type="molecule type" value="Genomic_DNA"/>
</dbReference>
<evidence type="ECO:0000256" key="8">
    <source>
        <dbReference type="ARBA" id="ARBA00022989"/>
    </source>
</evidence>
<keyword evidence="9 12" id="KW-0472">Membrane</keyword>
<reference evidence="16" key="1">
    <citation type="journal article" date="2019" name="Int. J. Syst. Evol. Microbiol.">
        <title>The Global Catalogue of Microorganisms (GCM) 10K type strain sequencing project: providing services to taxonomists for standard genome sequencing and annotation.</title>
        <authorList>
            <consortium name="The Broad Institute Genomics Platform"/>
            <consortium name="The Broad Institute Genome Sequencing Center for Infectious Disease"/>
            <person name="Wu L."/>
            <person name="Ma J."/>
        </authorList>
    </citation>
    <scope>NUCLEOTIDE SEQUENCE [LARGE SCALE GENOMIC DNA]</scope>
    <source>
        <strain evidence="16">KCTC 12848</strain>
    </source>
</reference>
<feature type="transmembrane region" description="Helical" evidence="12">
    <location>
        <begin position="435"/>
        <end position="456"/>
    </location>
</feature>
<feature type="active site" description="Charge relay system" evidence="10">
    <location>
        <position position="106"/>
    </location>
</feature>
<dbReference type="Pfam" id="PF00082">
    <property type="entry name" value="Peptidase_S8"/>
    <property type="match status" value="1"/>
</dbReference>
<dbReference type="InterPro" id="IPR050131">
    <property type="entry name" value="Peptidase_S8_subtilisin-like"/>
</dbReference>
<dbReference type="InterPro" id="IPR036852">
    <property type="entry name" value="Peptidase_S8/S53_dom_sf"/>
</dbReference>
<evidence type="ECO:0000256" key="3">
    <source>
        <dbReference type="ARBA" id="ARBA00022475"/>
    </source>
</evidence>
<evidence type="ECO:0000256" key="12">
    <source>
        <dbReference type="SAM" id="Phobius"/>
    </source>
</evidence>
<dbReference type="PANTHER" id="PTHR43806:SF11">
    <property type="entry name" value="CEREVISIN-RELATED"/>
    <property type="match status" value="1"/>
</dbReference>
<dbReference type="InterPro" id="IPR023834">
    <property type="entry name" value="T7SS_pept_S8A_mycosin"/>
</dbReference>
<organism evidence="15 16">
    <name type="scientific">Saccharothrix xinjiangensis</name>
    <dbReference type="NCBI Taxonomy" id="204798"/>
    <lineage>
        <taxon>Bacteria</taxon>
        <taxon>Bacillati</taxon>
        <taxon>Actinomycetota</taxon>
        <taxon>Actinomycetes</taxon>
        <taxon>Pseudonocardiales</taxon>
        <taxon>Pseudonocardiaceae</taxon>
        <taxon>Saccharothrix</taxon>
    </lineage>
</organism>
<evidence type="ECO:0000256" key="13">
    <source>
        <dbReference type="SAM" id="SignalP"/>
    </source>
</evidence>
<dbReference type="GO" id="GO:0006508">
    <property type="term" value="P:proteolysis"/>
    <property type="evidence" value="ECO:0007669"/>
    <property type="project" value="UniProtKB-KW"/>
</dbReference>
<feature type="region of interest" description="Disordered" evidence="11">
    <location>
        <begin position="21"/>
        <end position="56"/>
    </location>
</feature>
<keyword evidence="7 10" id="KW-0720">Serine protease</keyword>
<dbReference type="InterPro" id="IPR000209">
    <property type="entry name" value="Peptidase_S8/S53_dom"/>
</dbReference>
<evidence type="ECO:0000256" key="1">
    <source>
        <dbReference type="ARBA" id="ARBA00004162"/>
    </source>
</evidence>
<protein>
    <submittedName>
        <fullName evidence="15">Type VII secretion-associated serine protease mycosin</fullName>
    </submittedName>
</protein>
<evidence type="ECO:0000256" key="2">
    <source>
        <dbReference type="ARBA" id="ARBA00011073"/>
    </source>
</evidence>
<evidence type="ECO:0000259" key="14">
    <source>
        <dbReference type="Pfam" id="PF00082"/>
    </source>
</evidence>
<feature type="chain" id="PRO_5047421508" evidence="13">
    <location>
        <begin position="26"/>
        <end position="476"/>
    </location>
</feature>
<name>A0ABV9Y5F9_9PSEU</name>
<dbReference type="SUPFAM" id="SSF52743">
    <property type="entry name" value="Subtilisin-like"/>
    <property type="match status" value="1"/>
</dbReference>
<dbReference type="PROSITE" id="PS00138">
    <property type="entry name" value="SUBTILASE_SER"/>
    <property type="match status" value="1"/>
</dbReference>
<evidence type="ECO:0000256" key="6">
    <source>
        <dbReference type="ARBA" id="ARBA00022801"/>
    </source>
</evidence>
<evidence type="ECO:0000313" key="15">
    <source>
        <dbReference type="EMBL" id="MFC5057811.1"/>
    </source>
</evidence>
<evidence type="ECO:0000313" key="16">
    <source>
        <dbReference type="Proteomes" id="UP001595833"/>
    </source>
</evidence>
<feature type="compositionally biased region" description="Pro residues" evidence="11">
    <location>
        <begin position="33"/>
        <end position="52"/>
    </location>
</feature>
<keyword evidence="13" id="KW-0732">Signal</keyword>
<dbReference type="NCBIfam" id="TIGR03921">
    <property type="entry name" value="T7SS_mycosin"/>
    <property type="match status" value="1"/>
</dbReference>
<keyword evidence="4 10" id="KW-0645">Protease</keyword>